<dbReference type="AlphaFoldDB" id="A0A8S1SPZ8"/>
<reference evidence="1" key="1">
    <citation type="submission" date="2021-01" db="EMBL/GenBank/DDBJ databases">
        <authorList>
            <consortium name="Genoscope - CEA"/>
            <person name="William W."/>
        </authorList>
    </citation>
    <scope>NUCLEOTIDE SEQUENCE</scope>
</reference>
<accession>A0A8S1SPZ8</accession>
<keyword evidence="2" id="KW-1185">Reference proteome</keyword>
<sequence>MNNDSKLIISNLRQLSFMNLTKLKLFLLDYYNFQRGHFLYSNFTQIQMDIYYLNNKVMKLDEKSYNKLSIKQQQFVIKRKLAYQLIYTCIFKQIKNGQTSLRTMIVNTIAKKMI</sequence>
<dbReference type="EMBL" id="CAJJDO010000009">
    <property type="protein sequence ID" value="CAD8140564.1"/>
    <property type="molecule type" value="Genomic_DNA"/>
</dbReference>
<proteinExistence type="predicted"/>
<comment type="caution">
    <text evidence="1">The sequence shown here is derived from an EMBL/GenBank/DDBJ whole genome shotgun (WGS) entry which is preliminary data.</text>
</comment>
<organism evidence="1 2">
    <name type="scientific">Paramecium pentaurelia</name>
    <dbReference type="NCBI Taxonomy" id="43138"/>
    <lineage>
        <taxon>Eukaryota</taxon>
        <taxon>Sar</taxon>
        <taxon>Alveolata</taxon>
        <taxon>Ciliophora</taxon>
        <taxon>Intramacronucleata</taxon>
        <taxon>Oligohymenophorea</taxon>
        <taxon>Peniculida</taxon>
        <taxon>Parameciidae</taxon>
        <taxon>Paramecium</taxon>
    </lineage>
</organism>
<evidence type="ECO:0000313" key="1">
    <source>
        <dbReference type="EMBL" id="CAD8140564.1"/>
    </source>
</evidence>
<dbReference type="Proteomes" id="UP000689195">
    <property type="component" value="Unassembled WGS sequence"/>
</dbReference>
<protein>
    <submittedName>
        <fullName evidence="1">Uncharacterized protein</fullName>
    </submittedName>
</protein>
<evidence type="ECO:0000313" key="2">
    <source>
        <dbReference type="Proteomes" id="UP000689195"/>
    </source>
</evidence>
<gene>
    <name evidence="1" type="ORF">PPENT_87.1.T0090138</name>
</gene>
<name>A0A8S1SPZ8_9CILI</name>